<gene>
    <name evidence="1" type="ORF">ENUP19_0085G0004</name>
</gene>
<sequence>MKTTKPLHICRVITIDGPSSPSFARNVFPCYSIRQNSFIQPPQTAYLVLVEWDDLYIKQPTWVLHDELISIRGIDRRNLYNQFLREYTVNKFTYTPNLSSLLPAKELIPCKIIDSKKNEQQQEIFSVKWESQGNIYESQEQISFFEKEEYKHLLIQYQNSPFSPEPLKSCEINLFNQSDLKHKRIGEVCYKILERLKTNSVIIENKSSTEPSLSYSIKFKLFKKLKKVMDLGFKGPFLIITNKENLGFYQENLYKTIPTALITFITENRLNKEQKKVLERELYFSSSSSSIRSNFVVLTNPYFLFRSGTSFDIIFVDTELLQFESILTTISNNSYVFLYSKINPSILRSFCKQQTSDKVIRFSFEQPEPVIKYVDCYIPLTQNQQNLLKELKKSLTIEPSKTSLICSEMIKTGISSSFYLNPKESSGKLLFVEKLINLFQLTEKKVVVIANSSWIFAHLLEKYQINIMSWDSSAQKNSAICKLLKCNSQEQANEIIQFYKEKNINLQSNYKVVCVDCNTNSSLIFFDFIDIVIDLRSDYSPLLETLNKNKFGFATTKSILYFRLIGKNSIDEITISMNETDTIFNQNELNKIYSKYLLGNISSYTTFVNRIHSSDKDFINMINQFFSSSKLLQVLDINDDSIDFIDDVQRAKHIELNQRINPHYLMSSDYHKISIELKIPFVLNQPSNVQPFLSDSITLKGSSIQSVPNKSKTCPPLKEQNVVILSHKGLEEKSIKELPSSSNQPLDKQPSILHEQTKQKIIPYNSFNSFSSKESEQNTNSQKQQLLTGLYKTVNDPQMSCVSLLPIPHESKISKEQNQFNSFKITKAELKTEPAISYPLKTNHKKQSIQYSQELSSKIYSIIKEKIIKFSSVPPITGNSLIEKESNSTPQKINNLQGVSTIQLPLQNTSKVPSLNSNINKYSLPSTNPNEITTEQQLNKSGNEKQSKIDKIIEQIKHGIKLFGTDVSKWNINFNIFEPLSSKMIQDIVNKIESIERLNITLTNDQMKVLSHIYNYVVIRKIMIPFPICSLKNWDCSCDITLLQLIIENGLNVPELYLNDLVIRSVLDLSGLLTEKQKCEFLHSRIESIYKCYSICQFN</sequence>
<proteinExistence type="predicted"/>
<keyword evidence="2" id="KW-1185">Reference proteome</keyword>
<comment type="caution">
    <text evidence="1">The sequence shown here is derived from an EMBL/GenBank/DDBJ whole genome shotgun (WGS) entry which is preliminary data.</text>
</comment>
<accession>A0ABQ0DGH4</accession>
<evidence type="ECO:0000313" key="1">
    <source>
        <dbReference type="EMBL" id="GAB1221792.1"/>
    </source>
</evidence>
<protein>
    <submittedName>
        <fullName evidence="1">Uncharacterized protein</fullName>
    </submittedName>
</protein>
<dbReference type="Proteomes" id="UP001628156">
    <property type="component" value="Unassembled WGS sequence"/>
</dbReference>
<dbReference type="EMBL" id="BAAFRS010000085">
    <property type="protein sequence ID" value="GAB1221792.1"/>
    <property type="molecule type" value="Genomic_DNA"/>
</dbReference>
<evidence type="ECO:0000313" key="2">
    <source>
        <dbReference type="Proteomes" id="UP001628156"/>
    </source>
</evidence>
<name>A0ABQ0DGH4_9EUKA</name>
<reference evidence="1 2" key="1">
    <citation type="journal article" date="2019" name="PLoS Negl. Trop. Dis.">
        <title>Whole genome sequencing of Entamoeba nuttalli reveals mammalian host-related molecular signatures and a novel octapeptide-repeat surface protein.</title>
        <authorList>
            <person name="Tanaka M."/>
            <person name="Makiuchi T."/>
            <person name="Komiyama T."/>
            <person name="Shiina T."/>
            <person name="Osaki K."/>
            <person name="Tachibana H."/>
        </authorList>
    </citation>
    <scope>NUCLEOTIDE SEQUENCE [LARGE SCALE GENOMIC DNA]</scope>
    <source>
        <strain evidence="1 2">P19-061405</strain>
    </source>
</reference>
<organism evidence="1 2">
    <name type="scientific">Entamoeba nuttalli</name>
    <dbReference type="NCBI Taxonomy" id="412467"/>
    <lineage>
        <taxon>Eukaryota</taxon>
        <taxon>Amoebozoa</taxon>
        <taxon>Evosea</taxon>
        <taxon>Archamoebae</taxon>
        <taxon>Mastigamoebida</taxon>
        <taxon>Entamoebidae</taxon>
        <taxon>Entamoeba</taxon>
    </lineage>
</organism>